<dbReference type="Proteomes" id="UP000526083">
    <property type="component" value="Unassembled WGS sequence"/>
</dbReference>
<dbReference type="Gene3D" id="3.40.50.2000">
    <property type="entry name" value="Glycogen Phosphorylase B"/>
    <property type="match status" value="2"/>
</dbReference>
<dbReference type="EMBL" id="JACGWY010000002">
    <property type="protein sequence ID" value="MBA8816678.1"/>
    <property type="molecule type" value="Genomic_DNA"/>
</dbReference>
<proteinExistence type="predicted"/>
<dbReference type="PANTHER" id="PTHR46401:SF2">
    <property type="entry name" value="GLYCOSYLTRANSFERASE WBBK-RELATED"/>
    <property type="match status" value="1"/>
</dbReference>
<gene>
    <name evidence="2" type="ORF">FHX48_001751</name>
</gene>
<reference evidence="2 3" key="1">
    <citation type="submission" date="2020-07" db="EMBL/GenBank/DDBJ databases">
        <title>Sequencing the genomes of 1000 actinobacteria strains.</title>
        <authorList>
            <person name="Klenk H.-P."/>
        </authorList>
    </citation>
    <scope>NUCLEOTIDE SEQUENCE [LARGE SCALE GENOMIC DNA]</scope>
    <source>
        <strain evidence="2 3">DSM 27576</strain>
    </source>
</reference>
<name>A0A7W3JPT6_9MICO</name>
<evidence type="ECO:0000313" key="2">
    <source>
        <dbReference type="EMBL" id="MBA8816678.1"/>
    </source>
</evidence>
<evidence type="ECO:0000313" key="3">
    <source>
        <dbReference type="Proteomes" id="UP000526083"/>
    </source>
</evidence>
<keyword evidence="1 2" id="KW-0808">Transferase</keyword>
<keyword evidence="3" id="KW-1185">Reference proteome</keyword>
<evidence type="ECO:0000256" key="1">
    <source>
        <dbReference type="ARBA" id="ARBA00022679"/>
    </source>
</evidence>
<protein>
    <submittedName>
        <fullName evidence="2">Glycosyltransferase involved in cell wall biosynthesis</fullName>
    </submittedName>
</protein>
<organism evidence="2 3">
    <name type="scientific">Microbacterium halimionae</name>
    <dbReference type="NCBI Taxonomy" id="1526413"/>
    <lineage>
        <taxon>Bacteria</taxon>
        <taxon>Bacillati</taxon>
        <taxon>Actinomycetota</taxon>
        <taxon>Actinomycetes</taxon>
        <taxon>Micrococcales</taxon>
        <taxon>Microbacteriaceae</taxon>
        <taxon>Microbacterium</taxon>
    </lineage>
</organism>
<dbReference type="PANTHER" id="PTHR46401">
    <property type="entry name" value="GLYCOSYLTRANSFERASE WBBK-RELATED"/>
    <property type="match status" value="1"/>
</dbReference>
<dbReference type="GO" id="GO:0009103">
    <property type="term" value="P:lipopolysaccharide biosynthetic process"/>
    <property type="evidence" value="ECO:0007669"/>
    <property type="project" value="TreeGrafter"/>
</dbReference>
<comment type="caution">
    <text evidence="2">The sequence shown here is derived from an EMBL/GenBank/DDBJ whole genome shotgun (WGS) entry which is preliminary data.</text>
</comment>
<sequence length="367" mass="39059">MTATLRVVLDQLTTPTDANLAMAESELARALVQTAPRGCVVSAIVPANHADEAERLIPGLKDVTQSTLARRELTAAWQLGVAPRLGGGLIHAASLAAPLVKHDRVHNHDQTVVTLWDLTPWLGGEGMSKPALMWHRAMLKRAERHADAVIVPTHTMAEQLREVSRLGSRVRVISGAAPEGFAAPTDAVGRRRTLELPEEHIVVAPGSPAELRVAFAAIVDAGIELPVVVLDQAEGREPAVVEIAVSTGLVSSRVHVRSTLDVADRAAVLESARAMVAPSGASSFPWRVLEALKLGVPIVAAASDVHKEVLFDGGLIAENENAFGESLAQIMGSDTSHHRFAIMAADRGRGFSWRVAAESVWALHAEL</sequence>
<accession>A0A7W3JPT6</accession>
<dbReference type="AlphaFoldDB" id="A0A7W3JPT6"/>
<dbReference type="SUPFAM" id="SSF53756">
    <property type="entry name" value="UDP-Glycosyltransferase/glycogen phosphorylase"/>
    <property type="match status" value="1"/>
</dbReference>
<dbReference type="RefSeq" id="WP_167046926.1">
    <property type="nucleotide sequence ID" value="NZ_JAAOZB010000001.1"/>
</dbReference>
<dbReference type="Pfam" id="PF13692">
    <property type="entry name" value="Glyco_trans_1_4"/>
    <property type="match status" value="1"/>
</dbReference>
<dbReference type="GO" id="GO:0016757">
    <property type="term" value="F:glycosyltransferase activity"/>
    <property type="evidence" value="ECO:0007669"/>
    <property type="project" value="TreeGrafter"/>
</dbReference>